<comment type="caution">
    <text evidence="6">The sequence shown here is derived from an EMBL/GenBank/DDBJ whole genome shotgun (WGS) entry which is preliminary data.</text>
</comment>
<dbReference type="EMBL" id="RXNV01000007">
    <property type="protein sequence ID" value="RTR30560.1"/>
    <property type="molecule type" value="Genomic_DNA"/>
</dbReference>
<dbReference type="GO" id="GO:0030288">
    <property type="term" value="C:outer membrane-bounded periplasmic space"/>
    <property type="evidence" value="ECO:0007669"/>
    <property type="project" value="TreeGrafter"/>
</dbReference>
<reference evidence="6 7" key="1">
    <citation type="submission" date="2018-12" db="EMBL/GenBank/DDBJ databases">
        <authorList>
            <person name="Yu L."/>
        </authorList>
    </citation>
    <scope>NUCLEOTIDE SEQUENCE [LARGE SCALE GENOMIC DNA]</scope>
    <source>
        <strain evidence="6 7">HAW-EB5</strain>
    </source>
</reference>
<dbReference type="Gene3D" id="2.40.30.170">
    <property type="match status" value="1"/>
</dbReference>
<dbReference type="InterPro" id="IPR058646">
    <property type="entry name" value="CzcB_N"/>
</dbReference>
<dbReference type="SUPFAM" id="SSF51230">
    <property type="entry name" value="Single hybrid motif"/>
    <property type="match status" value="1"/>
</dbReference>
<dbReference type="InterPro" id="IPR011053">
    <property type="entry name" value="Single_hybrid_motif"/>
</dbReference>
<feature type="region of interest" description="Disordered" evidence="2">
    <location>
        <begin position="38"/>
        <end position="59"/>
    </location>
</feature>
<dbReference type="GO" id="GO:0015679">
    <property type="term" value="P:plasma membrane copper ion transport"/>
    <property type="evidence" value="ECO:0007669"/>
    <property type="project" value="TreeGrafter"/>
</dbReference>
<feature type="domain" description="CzcB N-terminal" evidence="4">
    <location>
        <begin position="57"/>
        <end position="148"/>
    </location>
</feature>
<dbReference type="GO" id="GO:0060003">
    <property type="term" value="P:copper ion export"/>
    <property type="evidence" value="ECO:0007669"/>
    <property type="project" value="TreeGrafter"/>
</dbReference>
<evidence type="ECO:0000313" key="7">
    <source>
        <dbReference type="Proteomes" id="UP000282060"/>
    </source>
</evidence>
<dbReference type="Proteomes" id="UP000282060">
    <property type="component" value="Unassembled WGS sequence"/>
</dbReference>
<evidence type="ECO:0000256" key="1">
    <source>
        <dbReference type="ARBA" id="ARBA00022448"/>
    </source>
</evidence>
<sequence>MNFKLNQLSSAFMAAAITLSALSFSTLLPGNLAWASGDHGHGHEEKEEHTPEGPHGGRLLHSGEFEVEITMVESGIPPEMRVYAYHKGVKLDPGEIKLELLLNRLGGKTDRISFIGEEDYLVSEQSVAEPHSFEVEVHAGFKGESFDWHYENYTGRTEINDRLLKLSGIQTQQAGSKQLTFVDTLFGIVAPITDKQFSVNAPYAGVIEQLHVSIGDTVEKGQIIASVRNSSTLQTYQVKSPASGQVTEQLLSLGDNTFNRALVRISDLSSVWIDLSAFPKSIDKLSLGQPVTIGDDHSGEAHGDEVSRDDSHDTSEGHNADNVSASARSTISYIAPTMTGGHIARVRAVINNEHGHWRPGMHIQADIETRTKQVPLAVRVDSLQTFMENPAVFVKHGNTFEVRMLKLGESDGVYVEVLAGLDSESEYVTENSYLLKADIMKNAAKHVH</sequence>
<dbReference type="AlphaFoldDB" id="A0A3S0ISN0"/>
<keyword evidence="3" id="KW-0732">Signal</keyword>
<keyword evidence="1" id="KW-0813">Transport</keyword>
<dbReference type="Pfam" id="PF25971">
    <property type="entry name" value="CzcB_N"/>
    <property type="match status" value="1"/>
</dbReference>
<evidence type="ECO:0000259" key="4">
    <source>
        <dbReference type="Pfam" id="PF25971"/>
    </source>
</evidence>
<evidence type="ECO:0000256" key="3">
    <source>
        <dbReference type="SAM" id="SignalP"/>
    </source>
</evidence>
<dbReference type="PANTHER" id="PTHR30097">
    <property type="entry name" value="CATION EFFLUX SYSTEM PROTEIN CUSB"/>
    <property type="match status" value="1"/>
</dbReference>
<feature type="signal peptide" evidence="3">
    <location>
        <begin position="1"/>
        <end position="23"/>
    </location>
</feature>
<evidence type="ECO:0000256" key="2">
    <source>
        <dbReference type="SAM" id="MobiDB-lite"/>
    </source>
</evidence>
<feature type="region of interest" description="Disordered" evidence="2">
    <location>
        <begin position="289"/>
        <end position="323"/>
    </location>
</feature>
<feature type="chain" id="PRO_5018760605" evidence="3">
    <location>
        <begin position="24"/>
        <end position="448"/>
    </location>
</feature>
<proteinExistence type="predicted"/>
<dbReference type="Gene3D" id="2.40.420.20">
    <property type="match status" value="1"/>
</dbReference>
<feature type="compositionally biased region" description="Basic and acidic residues" evidence="2">
    <location>
        <begin position="294"/>
        <end position="319"/>
    </location>
</feature>
<feature type="compositionally biased region" description="Basic and acidic residues" evidence="2">
    <location>
        <begin position="38"/>
        <end position="52"/>
    </location>
</feature>
<feature type="domain" description="CzcB-like C-terminal circularly permuted SH3-like" evidence="5">
    <location>
        <begin position="376"/>
        <end position="436"/>
    </location>
</feature>
<dbReference type="PANTHER" id="PTHR30097:SF4">
    <property type="entry name" value="SLR6042 PROTEIN"/>
    <property type="match status" value="1"/>
</dbReference>
<dbReference type="GO" id="GO:0046914">
    <property type="term" value="F:transition metal ion binding"/>
    <property type="evidence" value="ECO:0007669"/>
    <property type="project" value="TreeGrafter"/>
</dbReference>
<name>A0A3S0ISN0_9GAMM</name>
<protein>
    <submittedName>
        <fullName evidence="6">Biotin/lipoyl-binding protein</fullName>
    </submittedName>
</protein>
<accession>A0A3S0ISN0</accession>
<dbReference type="InterPro" id="IPR058649">
    <property type="entry name" value="CzcB_C"/>
</dbReference>
<dbReference type="Gene3D" id="2.40.50.100">
    <property type="match status" value="1"/>
</dbReference>
<dbReference type="OrthoDB" id="9768185at2"/>
<keyword evidence="7" id="KW-1185">Reference proteome</keyword>
<dbReference type="Pfam" id="PF25975">
    <property type="entry name" value="CzcB_C"/>
    <property type="match status" value="1"/>
</dbReference>
<dbReference type="RefSeq" id="WP_126506632.1">
    <property type="nucleotide sequence ID" value="NZ_RXNV01000007.1"/>
</dbReference>
<dbReference type="InterPro" id="IPR051909">
    <property type="entry name" value="MFP_Cation_Efflux"/>
</dbReference>
<evidence type="ECO:0000313" key="6">
    <source>
        <dbReference type="EMBL" id="RTR30560.1"/>
    </source>
</evidence>
<evidence type="ECO:0000259" key="5">
    <source>
        <dbReference type="Pfam" id="PF25975"/>
    </source>
</evidence>
<gene>
    <name evidence="6" type="ORF">EKG39_15120</name>
</gene>
<organism evidence="6 7">
    <name type="scientific">Shewanella atlantica</name>
    <dbReference type="NCBI Taxonomy" id="271099"/>
    <lineage>
        <taxon>Bacteria</taxon>
        <taxon>Pseudomonadati</taxon>
        <taxon>Pseudomonadota</taxon>
        <taxon>Gammaproteobacteria</taxon>
        <taxon>Alteromonadales</taxon>
        <taxon>Shewanellaceae</taxon>
        <taxon>Shewanella</taxon>
    </lineage>
</organism>